<feature type="signal peptide" evidence="2">
    <location>
        <begin position="1"/>
        <end position="31"/>
    </location>
</feature>
<sequence length="207" mass="22612">MTLSALLPLSRSAATRLVAAALLLTSPAAPAQTPPAAPTDPLPGLIQQRETLIKDYEAANAQRNAFLANKPSKKDLQEVIDALKGIIRKDTEIVKALKDGELRRQASLVAEKQQAVQQVTVAQTDQTSTKERFYDLQNQIANLELRDKQREKKLRDAEDAAREAQSGRSTPQLLAAGLAVLSLGLLLYVAKLRSQLNATGARRSKRR</sequence>
<dbReference type="AlphaFoldDB" id="A0A431TVW1"/>
<dbReference type="EMBL" id="RXOF01000019">
    <property type="protein sequence ID" value="RTQ45596.1"/>
    <property type="molecule type" value="Genomic_DNA"/>
</dbReference>
<feature type="transmembrane region" description="Helical" evidence="1">
    <location>
        <begin position="173"/>
        <end position="190"/>
    </location>
</feature>
<name>A0A431TVW1_9BACT</name>
<reference evidence="3 4" key="1">
    <citation type="submission" date="2018-12" db="EMBL/GenBank/DDBJ databases">
        <title>Hymenobacter gummosus sp. nov., isolated from a spring.</title>
        <authorList>
            <person name="Nie L."/>
        </authorList>
    </citation>
    <scope>NUCLEOTIDE SEQUENCE [LARGE SCALE GENOMIC DNA]</scope>
    <source>
        <strain evidence="3 4">KCTC 52166</strain>
    </source>
</reference>
<evidence type="ECO:0000313" key="3">
    <source>
        <dbReference type="EMBL" id="RTQ45596.1"/>
    </source>
</evidence>
<dbReference type="Proteomes" id="UP000282184">
    <property type="component" value="Unassembled WGS sequence"/>
</dbReference>
<keyword evidence="4" id="KW-1185">Reference proteome</keyword>
<comment type="caution">
    <text evidence="3">The sequence shown here is derived from an EMBL/GenBank/DDBJ whole genome shotgun (WGS) entry which is preliminary data.</text>
</comment>
<keyword evidence="1" id="KW-1133">Transmembrane helix</keyword>
<evidence type="ECO:0000256" key="2">
    <source>
        <dbReference type="SAM" id="SignalP"/>
    </source>
</evidence>
<keyword evidence="1" id="KW-0472">Membrane</keyword>
<gene>
    <name evidence="3" type="ORF">EJV47_24185</name>
</gene>
<keyword evidence="1" id="KW-0812">Transmembrane</keyword>
<evidence type="ECO:0000256" key="1">
    <source>
        <dbReference type="SAM" id="Phobius"/>
    </source>
</evidence>
<dbReference type="RefSeq" id="WP_126695794.1">
    <property type="nucleotide sequence ID" value="NZ_RXOF01000019.1"/>
</dbReference>
<evidence type="ECO:0000313" key="4">
    <source>
        <dbReference type="Proteomes" id="UP000282184"/>
    </source>
</evidence>
<organism evidence="3 4">
    <name type="scientific">Hymenobacter gummosus</name>
    <dbReference type="NCBI Taxonomy" id="1776032"/>
    <lineage>
        <taxon>Bacteria</taxon>
        <taxon>Pseudomonadati</taxon>
        <taxon>Bacteroidota</taxon>
        <taxon>Cytophagia</taxon>
        <taxon>Cytophagales</taxon>
        <taxon>Hymenobacteraceae</taxon>
        <taxon>Hymenobacter</taxon>
    </lineage>
</organism>
<protein>
    <submittedName>
        <fullName evidence="3">Uncharacterized protein</fullName>
    </submittedName>
</protein>
<accession>A0A431TVW1</accession>
<keyword evidence="2" id="KW-0732">Signal</keyword>
<proteinExistence type="predicted"/>
<dbReference type="OrthoDB" id="885815at2"/>
<feature type="chain" id="PRO_5019434296" evidence="2">
    <location>
        <begin position="32"/>
        <end position="207"/>
    </location>
</feature>